<name>D5BVF0_NITHN</name>
<evidence type="ECO:0000313" key="1">
    <source>
        <dbReference type="EMBL" id="ADE13578.1"/>
    </source>
</evidence>
<dbReference type="InterPro" id="IPR027417">
    <property type="entry name" value="P-loop_NTPase"/>
</dbReference>
<dbReference type="RefSeq" id="WP_013031474.1">
    <property type="nucleotide sequence ID" value="NC_013960.1"/>
</dbReference>
<evidence type="ECO:0000313" key="2">
    <source>
        <dbReference type="Proteomes" id="UP000001844"/>
    </source>
</evidence>
<dbReference type="KEGG" id="nhl:Nhal_0386"/>
<protein>
    <recommendedName>
        <fullName evidence="3">Sulfotransferase domain-containing protein</fullName>
    </recommendedName>
</protein>
<dbReference type="HOGENOM" id="CLU_942796_0_0_6"/>
<keyword evidence="2" id="KW-1185">Reference proteome</keyword>
<proteinExistence type="predicted"/>
<organism evidence="1 2">
    <name type="scientific">Nitrosococcus halophilus (strain Nc4)</name>
    <dbReference type="NCBI Taxonomy" id="472759"/>
    <lineage>
        <taxon>Bacteria</taxon>
        <taxon>Pseudomonadati</taxon>
        <taxon>Pseudomonadota</taxon>
        <taxon>Gammaproteobacteria</taxon>
        <taxon>Chromatiales</taxon>
        <taxon>Chromatiaceae</taxon>
        <taxon>Nitrosococcus</taxon>
    </lineage>
</organism>
<dbReference type="Proteomes" id="UP000001844">
    <property type="component" value="Chromosome"/>
</dbReference>
<dbReference type="OrthoDB" id="547265at2"/>
<dbReference type="STRING" id="472759.Nhal_0386"/>
<accession>D5BVF0</accession>
<dbReference type="AlphaFoldDB" id="D5BVF0"/>
<gene>
    <name evidence="1" type="ordered locus">Nhal_0386</name>
</gene>
<dbReference type="Gene3D" id="3.40.50.300">
    <property type="entry name" value="P-loop containing nucleotide triphosphate hydrolases"/>
    <property type="match status" value="1"/>
</dbReference>
<evidence type="ECO:0008006" key="3">
    <source>
        <dbReference type="Google" id="ProtNLM"/>
    </source>
</evidence>
<dbReference type="EMBL" id="CP001798">
    <property type="protein sequence ID" value="ADE13578.1"/>
    <property type="molecule type" value="Genomic_DNA"/>
</dbReference>
<sequence length="295" mass="34858">MREVVFYCGAHKTASSMIRKFLRKNENFLEAKCDIKSYDREVIINSDFFNVISKLSSYQEVQNSEWNKGRDSFLSFMDAGNYSKYLFHNEDFFTAMFFNNVGAISRYLSWVAEGMNTKVIIYVRNQVDYIESWYLQKIHTGNIVSFDKYLSRINLNGFSWTKVLDAIASNFGRENVNCIPYESIQHGSKEYLQNFISLLTDKNIDISNYDTEGQNRSFSGIAVDMAVNFYPRLNRKEQKILRKFLQENFSTRTHEKPILFLPEERDNIKKIYSKDNKILFKKYISGYVQESNFYF</sequence>
<dbReference type="SUPFAM" id="SSF52540">
    <property type="entry name" value="P-loop containing nucleoside triphosphate hydrolases"/>
    <property type="match status" value="1"/>
</dbReference>
<reference evidence="2" key="1">
    <citation type="submission" date="2010-04" db="EMBL/GenBank/DDBJ databases">
        <title>Complete genome sequence of Nitrosococcus halophilus Nc4, a salt-adapted, aerobic obligate ammonia-oxidizing sulfur purple bacterium.</title>
        <authorList>
            <consortium name="US DOE Joint Genome Institute"/>
            <person name="Campbell M.A."/>
            <person name="Malfatti S.A."/>
            <person name="Chain P.S.G."/>
            <person name="Heidelberg J.F."/>
            <person name="Ward B.B."/>
            <person name="Klotz M.G."/>
        </authorList>
    </citation>
    <scope>NUCLEOTIDE SEQUENCE [LARGE SCALE GENOMIC DNA]</scope>
    <source>
        <strain evidence="2">Nc4</strain>
    </source>
</reference>